<protein>
    <submittedName>
        <fullName evidence="2">Uncharacterized protein</fullName>
    </submittedName>
</protein>
<reference evidence="2 3" key="1">
    <citation type="submission" date="2015-03" db="EMBL/GenBank/DDBJ databases">
        <authorList>
            <person name="Murphy D."/>
        </authorList>
    </citation>
    <scope>NUCLEOTIDE SEQUENCE [LARGE SCALE GENOMIC DNA]</scope>
    <source>
        <strain evidence="2 3">Y233</strain>
    </source>
</reference>
<accession>A0A0T9RB91</accession>
<dbReference type="AlphaFoldDB" id="A0A0T9RB91"/>
<evidence type="ECO:0000313" key="2">
    <source>
        <dbReference type="EMBL" id="CNI53485.1"/>
    </source>
</evidence>
<evidence type="ECO:0000256" key="1">
    <source>
        <dbReference type="SAM" id="MobiDB-lite"/>
    </source>
</evidence>
<evidence type="ECO:0000313" key="3">
    <source>
        <dbReference type="Proteomes" id="UP000038204"/>
    </source>
</evidence>
<sequence length="182" mass="20045">MPGPTVSGRHPPHRTSPPRYCEAGRHRYADISPADGRAADGQGFWHTPPVPADPDRVDLFQSAVPAGAGVWPPAFLLLSAQVTAWPVAARYQRHRPRCLRRTTRVVPPGRLRFYAQSATDGRFSVLLPVAGYNRPESGFAASAAQGPRVISTPECAVHRGLLRSARHRYSCDHFINTELDYD</sequence>
<proteinExistence type="predicted"/>
<dbReference type="Proteomes" id="UP000038204">
    <property type="component" value="Unassembled WGS sequence"/>
</dbReference>
<feature type="region of interest" description="Disordered" evidence="1">
    <location>
        <begin position="1"/>
        <end position="21"/>
    </location>
</feature>
<organism evidence="2 3">
    <name type="scientific">Yersinia similis</name>
    <dbReference type="NCBI Taxonomy" id="367190"/>
    <lineage>
        <taxon>Bacteria</taxon>
        <taxon>Pseudomonadati</taxon>
        <taxon>Pseudomonadota</taxon>
        <taxon>Gammaproteobacteria</taxon>
        <taxon>Enterobacterales</taxon>
        <taxon>Yersiniaceae</taxon>
        <taxon>Yersinia</taxon>
    </lineage>
</organism>
<dbReference type="EMBL" id="CQBK01000036">
    <property type="protein sequence ID" value="CNI53485.1"/>
    <property type="molecule type" value="Genomic_DNA"/>
</dbReference>
<name>A0A0T9RB91_9GAMM</name>
<gene>
    <name evidence="2" type="ORF">ERS008667_03661</name>
</gene>